<gene>
    <name evidence="2" type="ORF">TraAM80_01668</name>
</gene>
<name>A0A422NXT7_TRYRA</name>
<dbReference type="EMBL" id="MKGL01000035">
    <property type="protein sequence ID" value="RNF10229.1"/>
    <property type="molecule type" value="Genomic_DNA"/>
</dbReference>
<protein>
    <submittedName>
        <fullName evidence="2">Uncharacterized protein</fullName>
    </submittedName>
</protein>
<feature type="compositionally biased region" description="Acidic residues" evidence="1">
    <location>
        <begin position="133"/>
        <end position="143"/>
    </location>
</feature>
<dbReference type="OrthoDB" id="249102at2759"/>
<dbReference type="GeneID" id="40325601"/>
<keyword evidence="3" id="KW-1185">Reference proteome</keyword>
<dbReference type="Proteomes" id="UP000283634">
    <property type="component" value="Unassembled WGS sequence"/>
</dbReference>
<accession>A0A422NXT7</accession>
<sequence>MTQHEKAAPSPRPTVPLQVVELSDEFVKLLGVDRRSAESLQPLFAARCQQLLPAPQGTHGNPNRGAREALGARVAPRAVLLTSSGSLFLLKHRGGSSAVVMERLEFGAYLQRHGKHPGRRVERPILQHLSGSEEAEEEDDDDDFHFLAGSSVPQDEPSARIDVVVDERCLPNGKQSICITGWACRAGKWARHAAAPSRSGATQTLAGTATSRAVASGGGGTTMTGRFVVALQFHAKSGLLAGVLALRLKQVADHFRKLDVVKFIVSSQSYSLHHAQRNMALCRVASKPFVSSSSLSLSPRRVTVRDMLCCGLEVPVTVTLSNSDDDDDDDDGEASTHAFAYTSSKSSSSAASSRLSSMYTTDTEAERGAGLAELGHCCFSTDHTLQSDETFNARLVELLDDIARVEGLLVMYRAHGQPTLL</sequence>
<evidence type="ECO:0000256" key="1">
    <source>
        <dbReference type="SAM" id="MobiDB-lite"/>
    </source>
</evidence>
<feature type="region of interest" description="Disordered" evidence="1">
    <location>
        <begin position="131"/>
        <end position="154"/>
    </location>
</feature>
<dbReference type="AlphaFoldDB" id="A0A422NXT7"/>
<comment type="caution">
    <text evidence="2">The sequence shown here is derived from an EMBL/GenBank/DDBJ whole genome shotgun (WGS) entry which is preliminary data.</text>
</comment>
<organism evidence="2 3">
    <name type="scientific">Trypanosoma rangeli</name>
    <dbReference type="NCBI Taxonomy" id="5698"/>
    <lineage>
        <taxon>Eukaryota</taxon>
        <taxon>Discoba</taxon>
        <taxon>Euglenozoa</taxon>
        <taxon>Kinetoplastea</taxon>
        <taxon>Metakinetoplastina</taxon>
        <taxon>Trypanosomatida</taxon>
        <taxon>Trypanosomatidae</taxon>
        <taxon>Trypanosoma</taxon>
        <taxon>Herpetosoma</taxon>
    </lineage>
</organism>
<dbReference type="RefSeq" id="XP_029241431.1">
    <property type="nucleotide sequence ID" value="XM_029378701.1"/>
</dbReference>
<evidence type="ECO:0000313" key="2">
    <source>
        <dbReference type="EMBL" id="RNF10229.1"/>
    </source>
</evidence>
<evidence type="ECO:0000313" key="3">
    <source>
        <dbReference type="Proteomes" id="UP000283634"/>
    </source>
</evidence>
<dbReference type="OMA" id="KQSICIT"/>
<dbReference type="VEuPathDB" id="TriTrypDB:TRSC58_05763"/>
<reference evidence="2 3" key="1">
    <citation type="journal article" date="2018" name="BMC Genomics">
        <title>Genomic comparison of Trypanosoma conorhini and Trypanosoma rangeli to Trypanosoma cruzi strains of high and low virulence.</title>
        <authorList>
            <person name="Bradwell K.R."/>
            <person name="Koparde V.N."/>
            <person name="Matveyev A.V."/>
            <person name="Serrano M.G."/>
            <person name="Alves J.M."/>
            <person name="Parikh H."/>
            <person name="Huang B."/>
            <person name="Lee V."/>
            <person name="Espinosa-Alvarez O."/>
            <person name="Ortiz P.A."/>
            <person name="Costa-Martins A.G."/>
            <person name="Teixeira M.M."/>
            <person name="Buck G.A."/>
        </authorList>
    </citation>
    <scope>NUCLEOTIDE SEQUENCE [LARGE SCALE GENOMIC DNA]</scope>
    <source>
        <strain evidence="2 3">AM80</strain>
    </source>
</reference>
<proteinExistence type="predicted"/>